<dbReference type="SUPFAM" id="SSF53335">
    <property type="entry name" value="S-adenosyl-L-methionine-dependent methyltransferases"/>
    <property type="match status" value="1"/>
</dbReference>
<protein>
    <submittedName>
        <fullName evidence="7">RsmB/NOP family class I SAM-dependent RNA methyltransferase</fullName>
    </submittedName>
</protein>
<evidence type="ECO:0000313" key="8">
    <source>
        <dbReference type="Proteomes" id="UP000320314"/>
    </source>
</evidence>
<dbReference type="GO" id="GO:0003723">
    <property type="term" value="F:RNA binding"/>
    <property type="evidence" value="ECO:0007669"/>
    <property type="project" value="UniProtKB-UniRule"/>
</dbReference>
<dbReference type="AlphaFoldDB" id="A0A506U1Y8"/>
<dbReference type="Pfam" id="PF22458">
    <property type="entry name" value="RsmF-B_ferredox"/>
    <property type="match status" value="1"/>
</dbReference>
<proteinExistence type="inferred from homology"/>
<dbReference type="PANTHER" id="PTHR22807:SF53">
    <property type="entry name" value="RIBOSOMAL RNA SMALL SUBUNIT METHYLTRANSFERASE B-RELATED"/>
    <property type="match status" value="1"/>
</dbReference>
<dbReference type="Gene3D" id="3.40.50.150">
    <property type="entry name" value="Vaccinia Virus protein VP39"/>
    <property type="match status" value="1"/>
</dbReference>
<dbReference type="EMBL" id="VHLH01000015">
    <property type="protein sequence ID" value="TPW28383.1"/>
    <property type="molecule type" value="Genomic_DNA"/>
</dbReference>
<comment type="caution">
    <text evidence="7">The sequence shown here is derived from an EMBL/GenBank/DDBJ whole genome shotgun (WGS) entry which is preliminary data.</text>
</comment>
<evidence type="ECO:0000256" key="2">
    <source>
        <dbReference type="ARBA" id="ARBA00022679"/>
    </source>
</evidence>
<dbReference type="PROSITE" id="PS51686">
    <property type="entry name" value="SAM_MT_RSMB_NOP"/>
    <property type="match status" value="1"/>
</dbReference>
<dbReference type="Pfam" id="PF01189">
    <property type="entry name" value="Methyltr_RsmB-F"/>
    <property type="match status" value="1"/>
</dbReference>
<keyword evidence="2 5" id="KW-0808">Transferase</keyword>
<feature type="binding site" evidence="5">
    <location>
        <position position="263"/>
    </location>
    <ligand>
        <name>S-adenosyl-L-methionine</name>
        <dbReference type="ChEBI" id="CHEBI:59789"/>
    </ligand>
</feature>
<dbReference type="PANTHER" id="PTHR22807">
    <property type="entry name" value="NOP2 YEAST -RELATED NOL1/NOP2/FMU SUN DOMAIN-CONTAINING"/>
    <property type="match status" value="1"/>
</dbReference>
<feature type="domain" description="SAM-dependent MTase RsmB/NOP-type" evidence="6">
    <location>
        <begin position="145"/>
        <end position="428"/>
    </location>
</feature>
<dbReference type="PRINTS" id="PR02008">
    <property type="entry name" value="RCMTFAMILY"/>
</dbReference>
<gene>
    <name evidence="7" type="ORF">FJU11_09545</name>
</gene>
<comment type="caution">
    <text evidence="5">Lacks conserved residue(s) required for the propagation of feature annotation.</text>
</comment>
<evidence type="ECO:0000256" key="1">
    <source>
        <dbReference type="ARBA" id="ARBA00022603"/>
    </source>
</evidence>
<name>A0A506U1Y8_9HYPH</name>
<dbReference type="InterPro" id="IPR029063">
    <property type="entry name" value="SAM-dependent_MTases_sf"/>
</dbReference>
<feature type="active site" description="Nucleophile" evidence="5">
    <location>
        <position position="359"/>
    </location>
</feature>
<keyword evidence="4 5" id="KW-0694">RNA-binding</keyword>
<feature type="binding site" evidence="5">
    <location>
        <position position="306"/>
    </location>
    <ligand>
        <name>S-adenosyl-L-methionine</name>
        <dbReference type="ChEBI" id="CHEBI:59789"/>
    </ligand>
</feature>
<accession>A0A506U1Y8</accession>
<dbReference type="InterPro" id="IPR001678">
    <property type="entry name" value="MeTrfase_RsmB-F_NOP2_dom"/>
</dbReference>
<evidence type="ECO:0000256" key="4">
    <source>
        <dbReference type="ARBA" id="ARBA00022884"/>
    </source>
</evidence>
<keyword evidence="8" id="KW-1185">Reference proteome</keyword>
<dbReference type="GO" id="GO:0008173">
    <property type="term" value="F:RNA methyltransferase activity"/>
    <property type="evidence" value="ECO:0007669"/>
    <property type="project" value="InterPro"/>
</dbReference>
<evidence type="ECO:0000256" key="5">
    <source>
        <dbReference type="PROSITE-ProRule" id="PRU01023"/>
    </source>
</evidence>
<dbReference type="InterPro" id="IPR054728">
    <property type="entry name" value="RsmB-like_ferredoxin"/>
</dbReference>
<dbReference type="OrthoDB" id="9810297at2"/>
<dbReference type="InterPro" id="IPR023267">
    <property type="entry name" value="RCMT"/>
</dbReference>
<evidence type="ECO:0000313" key="7">
    <source>
        <dbReference type="EMBL" id="TPW28383.1"/>
    </source>
</evidence>
<dbReference type="RefSeq" id="WP_141166814.1">
    <property type="nucleotide sequence ID" value="NZ_VHLH01000015.1"/>
</dbReference>
<sequence>MRLGGRLAAAIDILADLETRNRTPAEALKDWGYAHRFAGSGDRAAIGNLVNDTLRRRRSIAFLMDGDTPSVLAHGALFTSWNVTPERLARENEADRFAPDPPSPAVLSAFAARRLADAPAPVQADVQDWLAPSLEANFSDVWVEEMRAMAGRPPLDLRVNRLKADKAEILETLAPSGARPCALAPDGMRIAAGEGPARLPNVTTNRAYAQGAFEVQDEGSQIAALLLGAMAGETVLDYCAGGGGKTLAIASAMGGAGNIHAFDADLRRLSPLAERAGRAGAQAVTIHRQPGDLAGLEGACDRVLVDAPCTGTGTWRRRPDTKWTLDRAELAERVRQQEEALSRASLHVRAGGELVYVTCSLLPEENEAQIAAFLEDNPGFALASLAERWAETFPADGPKPLSSDGHTVTLTPASTGTDGFFVASLVRGS</sequence>
<evidence type="ECO:0000259" key="6">
    <source>
        <dbReference type="PROSITE" id="PS51686"/>
    </source>
</evidence>
<dbReference type="Proteomes" id="UP000320314">
    <property type="component" value="Unassembled WGS sequence"/>
</dbReference>
<keyword evidence="3 5" id="KW-0949">S-adenosyl-L-methionine</keyword>
<dbReference type="InterPro" id="IPR049560">
    <property type="entry name" value="MeTrfase_RsmB-F_NOP2_cat"/>
</dbReference>
<reference evidence="7 8" key="1">
    <citation type="submission" date="2019-06" db="EMBL/GenBank/DDBJ databases">
        <authorList>
            <person name="Li M."/>
        </authorList>
    </citation>
    <scope>NUCLEOTIDE SEQUENCE [LARGE SCALE GENOMIC DNA]</scope>
    <source>
        <strain evidence="7 8">BGMRC6574</strain>
    </source>
</reference>
<evidence type="ECO:0000256" key="3">
    <source>
        <dbReference type="ARBA" id="ARBA00022691"/>
    </source>
</evidence>
<dbReference type="GO" id="GO:0001510">
    <property type="term" value="P:RNA methylation"/>
    <property type="evidence" value="ECO:0007669"/>
    <property type="project" value="InterPro"/>
</dbReference>
<keyword evidence="1 5" id="KW-0489">Methyltransferase</keyword>
<comment type="similarity">
    <text evidence="5">Belongs to the class I-like SAM-binding methyltransferase superfamily. RsmB/NOP family.</text>
</comment>
<organism evidence="7 8">
    <name type="scientific">Pararhizobium mangrovi</name>
    <dbReference type="NCBI Taxonomy" id="2590452"/>
    <lineage>
        <taxon>Bacteria</taxon>
        <taxon>Pseudomonadati</taxon>
        <taxon>Pseudomonadota</taxon>
        <taxon>Alphaproteobacteria</taxon>
        <taxon>Hyphomicrobiales</taxon>
        <taxon>Rhizobiaceae</taxon>
        <taxon>Rhizobium/Agrobacterium group</taxon>
        <taxon>Pararhizobium</taxon>
    </lineage>
</organism>